<keyword evidence="1" id="KW-0732">Signal</keyword>
<gene>
    <name evidence="2" type="ORF">SAMN05660909_01590</name>
</gene>
<evidence type="ECO:0008006" key="4">
    <source>
        <dbReference type="Google" id="ProtNLM"/>
    </source>
</evidence>
<dbReference type="AlphaFoldDB" id="A0A1H4ABJ6"/>
<dbReference type="CDD" id="cd14789">
    <property type="entry name" value="Tiki"/>
    <property type="match status" value="1"/>
</dbReference>
<dbReference type="Proteomes" id="UP000199656">
    <property type="component" value="Unassembled WGS sequence"/>
</dbReference>
<accession>A0A1H4ABJ6</accession>
<dbReference type="PANTHER" id="PTHR40590">
    <property type="entry name" value="CYTOPLASMIC PROTEIN-RELATED"/>
    <property type="match status" value="1"/>
</dbReference>
<evidence type="ECO:0000256" key="1">
    <source>
        <dbReference type="SAM" id="SignalP"/>
    </source>
</evidence>
<dbReference type="PANTHER" id="PTHR40590:SF1">
    <property type="entry name" value="CYTOPLASMIC PROTEIN"/>
    <property type="match status" value="1"/>
</dbReference>
<dbReference type="EMBL" id="FNRL01000005">
    <property type="protein sequence ID" value="SEA33389.1"/>
    <property type="molecule type" value="Genomic_DNA"/>
</dbReference>
<proteinExistence type="predicted"/>
<dbReference type="InterPro" id="IPR047111">
    <property type="entry name" value="YbaP-like"/>
</dbReference>
<dbReference type="STRING" id="408074.SAMN05660909_01590"/>
<protein>
    <recommendedName>
        <fullName evidence="4">TraB/GumN family protein</fullName>
    </recommendedName>
</protein>
<evidence type="ECO:0000313" key="3">
    <source>
        <dbReference type="Proteomes" id="UP000199656"/>
    </source>
</evidence>
<name>A0A1H4ABJ6_9BACT</name>
<sequence>MKNITCIVAALFSLLFVGHSGFAQKLPQEKALLWQISGKELSKPSYIYGTIHMICSEDFFMPDNLKNALRNSDQLVIEANIVAPDLQERAAKMTAITTPLSQQFSAADYHTVDSILQANFKMPLKAFEYIQPVVLLSLAAQKSFNCANPASYEITLAQMANQQQKKIAWLEELEEQMDYLVKSYSNDQVIAQLKLIDKDKDQTARMVALYKQQDIGALYKEIVSADHMDANAIHWLLEVRNNNWVNKMPEMMKNNSCVFAVGTAHLFGELGIIYQLRKKGYTITPVLN</sequence>
<evidence type="ECO:0000313" key="2">
    <source>
        <dbReference type="EMBL" id="SEA33389.1"/>
    </source>
</evidence>
<dbReference type="InterPro" id="IPR002816">
    <property type="entry name" value="TraB/PrgY/GumN_fam"/>
</dbReference>
<organism evidence="2 3">
    <name type="scientific">Chitinophaga terrae</name>
    <name type="common">ex Kim and Jung 2007</name>
    <dbReference type="NCBI Taxonomy" id="408074"/>
    <lineage>
        <taxon>Bacteria</taxon>
        <taxon>Pseudomonadati</taxon>
        <taxon>Bacteroidota</taxon>
        <taxon>Chitinophagia</taxon>
        <taxon>Chitinophagales</taxon>
        <taxon>Chitinophagaceae</taxon>
        <taxon>Chitinophaga</taxon>
    </lineage>
</organism>
<feature type="signal peptide" evidence="1">
    <location>
        <begin position="1"/>
        <end position="25"/>
    </location>
</feature>
<dbReference type="OrthoDB" id="9798714at2"/>
<keyword evidence="3" id="KW-1185">Reference proteome</keyword>
<feature type="chain" id="PRO_5011439251" description="TraB/GumN family protein" evidence="1">
    <location>
        <begin position="26"/>
        <end position="288"/>
    </location>
</feature>
<reference evidence="3" key="1">
    <citation type="submission" date="2016-10" db="EMBL/GenBank/DDBJ databases">
        <authorList>
            <person name="Varghese N."/>
            <person name="Submissions S."/>
        </authorList>
    </citation>
    <scope>NUCLEOTIDE SEQUENCE [LARGE SCALE GENOMIC DNA]</scope>
    <source>
        <strain evidence="3">DSM 23920</strain>
    </source>
</reference>
<dbReference type="RefSeq" id="WP_089760362.1">
    <property type="nucleotide sequence ID" value="NZ_BKAT01000014.1"/>
</dbReference>
<dbReference type="Pfam" id="PF01963">
    <property type="entry name" value="TraB_PrgY_gumN"/>
    <property type="match status" value="1"/>
</dbReference>